<evidence type="ECO:0000313" key="1">
    <source>
        <dbReference type="EMBL" id="EMY78668.1"/>
    </source>
</evidence>
<gene>
    <name evidence="1" type="ORF">LEP1GSC060_0517</name>
</gene>
<comment type="caution">
    <text evidence="1">The sequence shown here is derived from an EMBL/GenBank/DDBJ whole genome shotgun (WGS) entry which is preliminary data.</text>
</comment>
<reference evidence="1" key="1">
    <citation type="submission" date="2013-03" db="EMBL/GenBank/DDBJ databases">
        <authorList>
            <person name="Harkins D.M."/>
            <person name="Durkin A.S."/>
            <person name="Brinkac L.M."/>
            <person name="Haft D.H."/>
            <person name="Selengut J.D."/>
            <person name="Sanka R."/>
            <person name="DePew J."/>
            <person name="Purushe J."/>
            <person name="Hartskeerl R.A."/>
            <person name="Ahmed A."/>
            <person name="van der Linden H."/>
            <person name="Goris M.G.A."/>
            <person name="Vinetz J.M."/>
            <person name="Sutton G.G."/>
            <person name="Nierman W.C."/>
            <person name="Fouts D.E."/>
        </authorList>
    </citation>
    <scope>NUCLEOTIDE SEQUENCE [LARGE SCALE GENOMIC DNA]</scope>
    <source>
        <strain evidence="1">ICFT</strain>
    </source>
</reference>
<proteinExistence type="predicted"/>
<name>N1WS50_9LEPT</name>
<dbReference type="AlphaFoldDB" id="N1WS50"/>
<dbReference type="Proteomes" id="UP000012313">
    <property type="component" value="Unassembled WGS sequence"/>
</dbReference>
<sequence length="168" mass="19650">MDSRESTVSFFDEFDFEAGILDIQQQSKTILFLLGCCFCSFYYPSAPIFAEDVDKERLKCPPMDRQSLILDLNVSDKGNHLNLLLSQLRNEKIQIIDVEKSSKKRAQVRIEILESAFRPLFSGSLEYKLVEYSSHSGTYCQRYIRNYTIPLRYKKFIREIQIPDPQVE</sequence>
<evidence type="ECO:0000313" key="2">
    <source>
        <dbReference type="Proteomes" id="UP000012313"/>
    </source>
</evidence>
<dbReference type="STRING" id="1218598.LEP1GSC060_0517"/>
<protein>
    <submittedName>
        <fullName evidence="1">Uncharacterized protein</fullName>
    </submittedName>
</protein>
<organism evidence="1 2">
    <name type="scientific">Leptospira weilii serovar Ranarum str. ICFT</name>
    <dbReference type="NCBI Taxonomy" id="1218598"/>
    <lineage>
        <taxon>Bacteria</taxon>
        <taxon>Pseudomonadati</taxon>
        <taxon>Spirochaetota</taxon>
        <taxon>Spirochaetia</taxon>
        <taxon>Leptospirales</taxon>
        <taxon>Leptospiraceae</taxon>
        <taxon>Leptospira</taxon>
    </lineage>
</organism>
<keyword evidence="2" id="KW-1185">Reference proteome</keyword>
<dbReference type="EMBL" id="AOHC02000019">
    <property type="protein sequence ID" value="EMY78668.1"/>
    <property type="molecule type" value="Genomic_DNA"/>
</dbReference>
<accession>N1WS50</accession>